<evidence type="ECO:0000256" key="6">
    <source>
        <dbReference type="ARBA" id="ARBA00023136"/>
    </source>
</evidence>
<evidence type="ECO:0000256" key="2">
    <source>
        <dbReference type="ARBA" id="ARBA00008821"/>
    </source>
</evidence>
<evidence type="ECO:0000256" key="1">
    <source>
        <dbReference type="ARBA" id="ARBA00004141"/>
    </source>
</evidence>
<feature type="transmembrane region" description="Helical" evidence="7">
    <location>
        <begin position="209"/>
        <end position="230"/>
    </location>
</feature>
<gene>
    <name evidence="8" type="ORF">CVV65_03465</name>
</gene>
<evidence type="ECO:0000256" key="4">
    <source>
        <dbReference type="ARBA" id="ARBA00022692"/>
    </source>
</evidence>
<keyword evidence="4 7" id="KW-0812">Transmembrane</keyword>
<keyword evidence="9" id="KW-1185">Reference proteome</keyword>
<dbReference type="GO" id="GO:0042907">
    <property type="term" value="F:xanthine transmembrane transporter activity"/>
    <property type="evidence" value="ECO:0007669"/>
    <property type="project" value="TreeGrafter"/>
</dbReference>
<proteinExistence type="inferred from homology"/>
<dbReference type="AlphaFoldDB" id="A0A2K8N3S4"/>
<feature type="transmembrane region" description="Helical" evidence="7">
    <location>
        <begin position="469"/>
        <end position="488"/>
    </location>
</feature>
<keyword evidence="5 7" id="KW-1133">Transmembrane helix</keyword>
<evidence type="ECO:0008006" key="10">
    <source>
        <dbReference type="Google" id="ProtNLM"/>
    </source>
</evidence>
<dbReference type="Proteomes" id="UP000231932">
    <property type="component" value="Chromosome"/>
</dbReference>
<evidence type="ECO:0000313" key="8">
    <source>
        <dbReference type="EMBL" id="ATY84123.1"/>
    </source>
</evidence>
<dbReference type="EMBL" id="CP024955">
    <property type="protein sequence ID" value="ATY84123.1"/>
    <property type="molecule type" value="Genomic_DNA"/>
</dbReference>
<comment type="subcellular location">
    <subcellularLocation>
        <location evidence="1">Membrane</location>
        <topology evidence="1">Multi-pass membrane protein</topology>
    </subcellularLocation>
</comment>
<protein>
    <recommendedName>
        <fullName evidence="10">Xanthine permease</fullName>
    </recommendedName>
</protein>
<evidence type="ECO:0000256" key="5">
    <source>
        <dbReference type="ARBA" id="ARBA00022989"/>
    </source>
</evidence>
<dbReference type="GO" id="GO:0005886">
    <property type="term" value="C:plasma membrane"/>
    <property type="evidence" value="ECO:0007669"/>
    <property type="project" value="TreeGrafter"/>
</dbReference>
<dbReference type="PANTHER" id="PTHR42810:SF1">
    <property type="entry name" value="PURINE PERMEASE YWDJ-RELATED"/>
    <property type="match status" value="1"/>
</dbReference>
<name>A0A2K8N3S4_9BACL</name>
<feature type="transmembrane region" description="Helical" evidence="7">
    <location>
        <begin position="92"/>
        <end position="112"/>
    </location>
</feature>
<evidence type="ECO:0000313" key="9">
    <source>
        <dbReference type="Proteomes" id="UP000231932"/>
    </source>
</evidence>
<feature type="transmembrane region" description="Helical" evidence="7">
    <location>
        <begin position="412"/>
        <end position="432"/>
    </location>
</feature>
<feature type="transmembrane region" description="Helical" evidence="7">
    <location>
        <begin position="236"/>
        <end position="255"/>
    </location>
</feature>
<feature type="transmembrane region" description="Helical" evidence="7">
    <location>
        <begin position="176"/>
        <end position="197"/>
    </location>
</feature>
<feature type="transmembrane region" description="Helical" evidence="7">
    <location>
        <begin position="385"/>
        <end position="406"/>
    </location>
</feature>
<organism evidence="8 9">
    <name type="scientific">Kyrpidia spormannii</name>
    <dbReference type="NCBI Taxonomy" id="2055160"/>
    <lineage>
        <taxon>Bacteria</taxon>
        <taxon>Bacillati</taxon>
        <taxon>Bacillota</taxon>
        <taxon>Bacilli</taxon>
        <taxon>Bacillales</taxon>
        <taxon>Alicyclobacillaceae</taxon>
        <taxon>Kyrpidia</taxon>
    </lineage>
</organism>
<feature type="transmembrane region" description="Helical" evidence="7">
    <location>
        <begin position="151"/>
        <end position="170"/>
    </location>
</feature>
<evidence type="ECO:0000256" key="7">
    <source>
        <dbReference type="SAM" id="Phobius"/>
    </source>
</evidence>
<feature type="transmembrane region" description="Helical" evidence="7">
    <location>
        <begin position="304"/>
        <end position="326"/>
    </location>
</feature>
<evidence type="ECO:0000256" key="3">
    <source>
        <dbReference type="ARBA" id="ARBA00022448"/>
    </source>
</evidence>
<keyword evidence="6 7" id="KW-0472">Membrane</keyword>
<dbReference type="KEGG" id="kyr:CVV65_03465"/>
<dbReference type="PANTHER" id="PTHR42810">
    <property type="entry name" value="PURINE PERMEASE C1399.01C-RELATED"/>
    <property type="match status" value="1"/>
</dbReference>
<feature type="transmembrane region" description="Helical" evidence="7">
    <location>
        <begin position="262"/>
        <end position="281"/>
    </location>
</feature>
<dbReference type="Pfam" id="PF00860">
    <property type="entry name" value="Xan_ur_permease"/>
    <property type="match status" value="1"/>
</dbReference>
<feature type="transmembrane region" description="Helical" evidence="7">
    <location>
        <begin position="118"/>
        <end position="139"/>
    </location>
</feature>
<sequence>MIQAKHCAGWTVTYSPSPDVRIFRVYPTGTNLPVGSYQSFARESSLFRRENSSRRSFSDFAGFAVSWKRRGRNEKVVGGIGIAGAAGRSVQWLIYLIASVVPIPVVLAQAFHLDPGTAAGFISRACLVAGAASLVQGLWGHRMPINDGPAGLWFAVFFLFASGAAGGSDVSRALEMGLLAAGTFVVLLAVTGAFRIIRQWFTPAVTGCYLLLLAAQMAGPFFEGVLGLPVSPHTVWFGWGGVLTVAIILAASLGPVRWLRQYSVLVGMAIGWMAMAAAGYHSGDAARTGAWFAWPGPFLFGPPVWNWSVVVNGLFVAIILISNLVASVEAMERILQVPPADMRRAGFWHGVTTVAAGVAGTVGMIPQSTASGFVALTGIRDRLPFLWGSAMLAAMGFFPGIAGWLAAMPREVGYGVMFASFTQLILVGLDAMRQAHLGPGQRQGLGLALLLGLGLTALPSGAFPALPQVVRVFLSNGLVVGTLVYLVWDGMYRWMASRRTKGALGRER</sequence>
<dbReference type="InterPro" id="IPR006043">
    <property type="entry name" value="NCS2"/>
</dbReference>
<comment type="similarity">
    <text evidence="2">Belongs to the nucleobase:cation symporter-2 (NCS2) (TC 2.A.40) family.</text>
</comment>
<dbReference type="NCBIfam" id="NF037981">
    <property type="entry name" value="NCS2_1"/>
    <property type="match status" value="1"/>
</dbReference>
<feature type="transmembrane region" description="Helical" evidence="7">
    <location>
        <begin position="444"/>
        <end position="463"/>
    </location>
</feature>
<reference evidence="9" key="1">
    <citation type="submission" date="2017-11" db="EMBL/GenBank/DDBJ databases">
        <title>Complete Genome Sequence of Kyrpidia sp. Strain EA-1, a thermophilic, hydrogen-oxidizing Bacterium, isolated from the Azores.</title>
        <authorList>
            <person name="Reiner J.E."/>
            <person name="Lapp C.J."/>
            <person name="Bunk B."/>
            <person name="Gescher J."/>
        </authorList>
    </citation>
    <scope>NUCLEOTIDE SEQUENCE [LARGE SCALE GENOMIC DNA]</scope>
    <source>
        <strain evidence="9">EA-1</strain>
    </source>
</reference>
<accession>A0A2K8N3S4</accession>
<keyword evidence="3" id="KW-0813">Transport</keyword>